<gene>
    <name evidence="2" type="ORF">GCM10010345_92960</name>
</gene>
<evidence type="ECO:0000313" key="3">
    <source>
        <dbReference type="Proteomes" id="UP000653644"/>
    </source>
</evidence>
<reference evidence="3" key="1">
    <citation type="journal article" date="2019" name="Int. J. Syst. Evol. Microbiol.">
        <title>The Global Catalogue of Microorganisms (GCM) 10K type strain sequencing project: providing services to taxonomists for standard genome sequencing and annotation.</title>
        <authorList>
            <consortium name="The Broad Institute Genomics Platform"/>
            <consortium name="The Broad Institute Genome Sequencing Center for Infectious Disease"/>
            <person name="Wu L."/>
            <person name="Ma J."/>
        </authorList>
    </citation>
    <scope>NUCLEOTIDE SEQUENCE [LARGE SCALE GENOMIC DNA]</scope>
    <source>
        <strain evidence="3">JCM 4733</strain>
    </source>
</reference>
<dbReference type="CDD" id="cd23763">
    <property type="entry name" value="ASKHA_ATPase_ROK"/>
    <property type="match status" value="1"/>
</dbReference>
<dbReference type="Gene3D" id="3.30.420.40">
    <property type="match status" value="2"/>
</dbReference>
<protein>
    <submittedName>
        <fullName evidence="2">Uncharacterized protein</fullName>
    </submittedName>
</protein>
<evidence type="ECO:0000313" key="2">
    <source>
        <dbReference type="EMBL" id="GHA76360.1"/>
    </source>
</evidence>
<comment type="caution">
    <text evidence="2">The sequence shown here is derived from an EMBL/GenBank/DDBJ whole genome shotgun (WGS) entry which is preliminary data.</text>
</comment>
<organism evidence="2 3">
    <name type="scientific">Streptomyces canarius</name>
    <dbReference type="NCBI Taxonomy" id="285453"/>
    <lineage>
        <taxon>Bacteria</taxon>
        <taxon>Bacillati</taxon>
        <taxon>Actinomycetota</taxon>
        <taxon>Actinomycetes</taxon>
        <taxon>Kitasatosporales</taxon>
        <taxon>Streptomycetaceae</taxon>
        <taxon>Streptomyces</taxon>
    </lineage>
</organism>
<dbReference type="SUPFAM" id="SSF53067">
    <property type="entry name" value="Actin-like ATPase domain"/>
    <property type="match status" value="1"/>
</dbReference>
<dbReference type="Pfam" id="PF00480">
    <property type="entry name" value="ROK"/>
    <property type="match status" value="1"/>
</dbReference>
<sequence>MASLLFAEGGRALAAALTSLCAACHLDLIVVGDGVAEAETLLFDAVDAGMREFAGLPFLRRVTVRRARLGADAGLVGTAAVPHVPQRYATAAVLSPSV</sequence>
<dbReference type="EMBL" id="BMVN01000111">
    <property type="protein sequence ID" value="GHA76360.1"/>
    <property type="molecule type" value="Genomic_DNA"/>
</dbReference>
<evidence type="ECO:0000256" key="1">
    <source>
        <dbReference type="ARBA" id="ARBA00006479"/>
    </source>
</evidence>
<proteinExistence type="inferred from homology"/>
<accession>A0ABQ3DCZ7</accession>
<keyword evidence="3" id="KW-1185">Reference proteome</keyword>
<dbReference type="InterPro" id="IPR000600">
    <property type="entry name" value="ROK"/>
</dbReference>
<name>A0ABQ3DCZ7_9ACTN</name>
<comment type="similarity">
    <text evidence="1">Belongs to the ROK (NagC/XylR) family.</text>
</comment>
<dbReference type="Proteomes" id="UP000653644">
    <property type="component" value="Unassembled WGS sequence"/>
</dbReference>
<dbReference type="InterPro" id="IPR043129">
    <property type="entry name" value="ATPase_NBD"/>
</dbReference>